<dbReference type="Proteomes" id="UP001500909">
    <property type="component" value="Unassembled WGS sequence"/>
</dbReference>
<dbReference type="SUPFAM" id="SSF56349">
    <property type="entry name" value="DNA breaking-rejoining enzymes"/>
    <property type="match status" value="1"/>
</dbReference>
<comment type="caution">
    <text evidence="3">The sequence shown here is derived from an EMBL/GenBank/DDBJ whole genome shotgun (WGS) entry which is preliminary data.</text>
</comment>
<protein>
    <recommendedName>
        <fullName evidence="2">Tyr recombinase domain-containing protein</fullName>
    </recommendedName>
</protein>
<proteinExistence type="predicted"/>
<feature type="domain" description="Tyr recombinase" evidence="2">
    <location>
        <begin position="1"/>
        <end position="102"/>
    </location>
</feature>
<evidence type="ECO:0000256" key="1">
    <source>
        <dbReference type="ARBA" id="ARBA00023172"/>
    </source>
</evidence>
<gene>
    <name evidence="3" type="ORF">GCM10010361_51360</name>
</gene>
<dbReference type="PANTHER" id="PTHR30349:SF64">
    <property type="entry name" value="PROPHAGE INTEGRASE INTD-RELATED"/>
    <property type="match status" value="1"/>
</dbReference>
<reference evidence="4" key="1">
    <citation type="journal article" date="2019" name="Int. J. Syst. Evol. Microbiol.">
        <title>The Global Catalogue of Microorganisms (GCM) 10K type strain sequencing project: providing services to taxonomists for standard genome sequencing and annotation.</title>
        <authorList>
            <consortium name="The Broad Institute Genomics Platform"/>
            <consortium name="The Broad Institute Genome Sequencing Center for Infectious Disease"/>
            <person name="Wu L."/>
            <person name="Ma J."/>
        </authorList>
    </citation>
    <scope>NUCLEOTIDE SEQUENCE [LARGE SCALE GENOMIC DNA]</scope>
    <source>
        <strain evidence="4">JCM 4805</strain>
    </source>
</reference>
<dbReference type="InterPro" id="IPR050090">
    <property type="entry name" value="Tyrosine_recombinase_XerCD"/>
</dbReference>
<dbReference type="InterPro" id="IPR002104">
    <property type="entry name" value="Integrase_catalytic"/>
</dbReference>
<dbReference type="PANTHER" id="PTHR30349">
    <property type="entry name" value="PHAGE INTEGRASE-RELATED"/>
    <property type="match status" value="1"/>
</dbReference>
<dbReference type="Pfam" id="PF00589">
    <property type="entry name" value="Phage_integrase"/>
    <property type="match status" value="1"/>
</dbReference>
<dbReference type="EMBL" id="BAAABY010000034">
    <property type="protein sequence ID" value="GAA0480292.1"/>
    <property type="molecule type" value="Genomic_DNA"/>
</dbReference>
<dbReference type="InterPro" id="IPR011010">
    <property type="entry name" value="DNA_brk_join_enz"/>
</dbReference>
<sequence>MDMGAAETPRGRLRKVVGQPERFRIRLSGLVRKSWDRAVERLGLPRYTPHDLRHQWATVTLSNGATLHEVSRWMGHRTINTTAASYGHLTLDGRERCRQILESTYRPHADLVAASEEERRADLVLTLAARALQHHGELL</sequence>
<evidence type="ECO:0000313" key="3">
    <source>
        <dbReference type="EMBL" id="GAA0480292.1"/>
    </source>
</evidence>
<evidence type="ECO:0000259" key="2">
    <source>
        <dbReference type="PROSITE" id="PS51898"/>
    </source>
</evidence>
<keyword evidence="4" id="KW-1185">Reference proteome</keyword>
<dbReference type="Gene3D" id="1.10.443.10">
    <property type="entry name" value="Intergrase catalytic core"/>
    <property type="match status" value="1"/>
</dbReference>
<name>A0ABP3KHR3_9ACTN</name>
<keyword evidence="1" id="KW-0233">DNA recombination</keyword>
<dbReference type="InterPro" id="IPR013762">
    <property type="entry name" value="Integrase-like_cat_sf"/>
</dbReference>
<organism evidence="3 4">
    <name type="scientific">Streptomyces olivaceiscleroticus</name>
    <dbReference type="NCBI Taxonomy" id="68245"/>
    <lineage>
        <taxon>Bacteria</taxon>
        <taxon>Bacillati</taxon>
        <taxon>Actinomycetota</taxon>
        <taxon>Actinomycetes</taxon>
        <taxon>Kitasatosporales</taxon>
        <taxon>Streptomycetaceae</taxon>
        <taxon>Streptomyces</taxon>
    </lineage>
</organism>
<evidence type="ECO:0000313" key="4">
    <source>
        <dbReference type="Proteomes" id="UP001500909"/>
    </source>
</evidence>
<accession>A0ABP3KHR3</accession>
<dbReference type="PROSITE" id="PS51898">
    <property type="entry name" value="TYR_RECOMBINASE"/>
    <property type="match status" value="1"/>
</dbReference>